<evidence type="ECO:0000256" key="8">
    <source>
        <dbReference type="ARBA" id="ARBA00022967"/>
    </source>
</evidence>
<evidence type="ECO:0000256" key="5">
    <source>
        <dbReference type="ARBA" id="ARBA00022448"/>
    </source>
</evidence>
<keyword evidence="5" id="KW-0813">Transport</keyword>
<dbReference type="GO" id="GO:0031966">
    <property type="term" value="C:mitochondrial membrane"/>
    <property type="evidence" value="ECO:0007669"/>
    <property type="project" value="UniProtKB-SubCell"/>
</dbReference>
<protein>
    <recommendedName>
        <fullName evidence="4">NADH-ubiquinone oxidoreductase chain 6</fullName>
        <ecNumber evidence="3">7.1.1.2</ecNumber>
    </recommendedName>
    <alternativeName>
        <fullName evidence="14">NADH dehydrogenase subunit 6</fullName>
    </alternativeName>
</protein>
<organism evidence="17">
    <name type="scientific">Thenus orientalis</name>
    <name type="common">Flathead lobster</name>
    <name type="synonym">Scyllarus orientalis</name>
    <dbReference type="NCBI Taxonomy" id="57071"/>
    <lineage>
        <taxon>Eukaryota</taxon>
        <taxon>Metazoa</taxon>
        <taxon>Ecdysozoa</taxon>
        <taxon>Arthropoda</taxon>
        <taxon>Crustacea</taxon>
        <taxon>Multicrustacea</taxon>
        <taxon>Malacostraca</taxon>
        <taxon>Eumalacostraca</taxon>
        <taxon>Eucarida</taxon>
        <taxon>Decapoda</taxon>
        <taxon>Pleocyemata</taxon>
        <taxon>Achelata</taxon>
        <taxon>Palinuroidea</taxon>
        <taxon>Scyllaridae</taxon>
        <taxon>Thenus</taxon>
    </lineage>
</organism>
<comment type="similarity">
    <text evidence="2">Belongs to the complex I subunit 6 family.</text>
</comment>
<feature type="transmembrane region" description="Helical" evidence="16">
    <location>
        <begin position="141"/>
        <end position="164"/>
    </location>
</feature>
<feature type="transmembrane region" description="Helical" evidence="16">
    <location>
        <begin position="49"/>
        <end position="69"/>
    </location>
</feature>
<evidence type="ECO:0000313" key="17">
    <source>
        <dbReference type="EMBL" id="CDR98454.1"/>
    </source>
</evidence>
<dbReference type="EC" id="7.1.1.2" evidence="3"/>
<dbReference type="AlphaFoldDB" id="A0A068WB73"/>
<evidence type="ECO:0000256" key="4">
    <source>
        <dbReference type="ARBA" id="ARBA00021095"/>
    </source>
</evidence>
<keyword evidence="10 16" id="KW-1133">Transmembrane helix</keyword>
<name>A0A068WB73_THEOI</name>
<keyword evidence="11" id="KW-0520">NAD</keyword>
<evidence type="ECO:0000256" key="14">
    <source>
        <dbReference type="ARBA" id="ARBA00031019"/>
    </source>
</evidence>
<evidence type="ECO:0000256" key="9">
    <source>
        <dbReference type="ARBA" id="ARBA00022982"/>
    </source>
</evidence>
<dbReference type="InterPro" id="IPR050269">
    <property type="entry name" value="ComplexI_Subunit6"/>
</dbReference>
<evidence type="ECO:0000256" key="13">
    <source>
        <dbReference type="ARBA" id="ARBA00023136"/>
    </source>
</evidence>
<keyword evidence="7 16" id="KW-0812">Transmembrane</keyword>
<keyword evidence="13 16" id="KW-0472">Membrane</keyword>
<keyword evidence="9" id="KW-0249">Electron transport</keyword>
<sequence>MSIILLPFIFFLSVLFTQLSHPLSAGIVLLIQTTLVALSSGLFSTSFWFSYILFLIFLGGMLVLFIYVASLASNEIFNPSLKWTGGVFFSSLFLIIGILMLDPIFSASIPPVALPSYPLETQMDIPPISTLQIYNFPYSSVTLFIILYLLLTLLVIVKITSSFFGPLRFSK</sequence>
<evidence type="ECO:0000256" key="3">
    <source>
        <dbReference type="ARBA" id="ARBA00012944"/>
    </source>
</evidence>
<evidence type="ECO:0000256" key="7">
    <source>
        <dbReference type="ARBA" id="ARBA00022692"/>
    </source>
</evidence>
<feature type="transmembrane region" description="Helical" evidence="16">
    <location>
        <begin position="81"/>
        <end position="101"/>
    </location>
</feature>
<dbReference type="GO" id="GO:0008137">
    <property type="term" value="F:NADH dehydrogenase (ubiquinone) activity"/>
    <property type="evidence" value="ECO:0007669"/>
    <property type="project" value="UniProtKB-EC"/>
</dbReference>
<evidence type="ECO:0000256" key="12">
    <source>
        <dbReference type="ARBA" id="ARBA00023128"/>
    </source>
</evidence>
<proteinExistence type="inferred from homology"/>
<evidence type="ECO:0000256" key="11">
    <source>
        <dbReference type="ARBA" id="ARBA00023027"/>
    </source>
</evidence>
<evidence type="ECO:0000256" key="15">
    <source>
        <dbReference type="ARBA" id="ARBA00049551"/>
    </source>
</evidence>
<reference evidence="17" key="1">
    <citation type="submission" date="2014-05" db="EMBL/GenBank/DDBJ databases">
        <authorList>
            <person name="Gan H."/>
        </authorList>
    </citation>
    <scope>NUCLEOTIDE SEQUENCE</scope>
</reference>
<comment type="catalytic activity">
    <reaction evidence="15">
        <text>a ubiquinone + NADH + 5 H(+)(in) = a ubiquinol + NAD(+) + 4 H(+)(out)</text>
        <dbReference type="Rhea" id="RHEA:29091"/>
        <dbReference type="Rhea" id="RHEA-COMP:9565"/>
        <dbReference type="Rhea" id="RHEA-COMP:9566"/>
        <dbReference type="ChEBI" id="CHEBI:15378"/>
        <dbReference type="ChEBI" id="CHEBI:16389"/>
        <dbReference type="ChEBI" id="CHEBI:17976"/>
        <dbReference type="ChEBI" id="CHEBI:57540"/>
        <dbReference type="ChEBI" id="CHEBI:57945"/>
        <dbReference type="EC" id="7.1.1.2"/>
    </reaction>
</comment>
<keyword evidence="8" id="KW-1278">Translocase</keyword>
<evidence type="ECO:0000256" key="10">
    <source>
        <dbReference type="ARBA" id="ARBA00022989"/>
    </source>
</evidence>
<evidence type="ECO:0000256" key="1">
    <source>
        <dbReference type="ARBA" id="ARBA00004225"/>
    </source>
</evidence>
<evidence type="ECO:0000256" key="6">
    <source>
        <dbReference type="ARBA" id="ARBA00022660"/>
    </source>
</evidence>
<evidence type="ECO:0000256" key="16">
    <source>
        <dbReference type="SAM" id="Phobius"/>
    </source>
</evidence>
<reference evidence="17" key="2">
    <citation type="submission" date="2014-06" db="EMBL/GenBank/DDBJ databases">
        <title>Complete mitochondrial genome of Thenus orientalis.</title>
        <authorList>
            <person name="Gan H.M."/>
            <person name="Tan M.H."/>
            <person name="Austin C.M."/>
        </authorList>
    </citation>
    <scope>NUCLEOTIDE SEQUENCE</scope>
</reference>
<gene>
    <name evidence="17" type="primary">nad6</name>
</gene>
<dbReference type="PANTHER" id="PTHR11435">
    <property type="entry name" value="NADH UBIQUINONE OXIDOREDUCTASE SUBUNIT ND6"/>
    <property type="match status" value="1"/>
</dbReference>
<evidence type="ECO:0000256" key="2">
    <source>
        <dbReference type="ARBA" id="ARBA00005698"/>
    </source>
</evidence>
<dbReference type="PANTHER" id="PTHR11435:SF1">
    <property type="entry name" value="NADH-UBIQUINONE OXIDOREDUCTASE CHAIN 6"/>
    <property type="match status" value="1"/>
</dbReference>
<dbReference type="EMBL" id="LK391947">
    <property type="protein sequence ID" value="CDR98454.1"/>
    <property type="molecule type" value="Genomic_DNA"/>
</dbReference>
<comment type="subcellular location">
    <subcellularLocation>
        <location evidence="1">Mitochondrion membrane</location>
        <topology evidence="1">Multi-pass membrane protein</topology>
    </subcellularLocation>
</comment>
<accession>A0A068WB73</accession>
<geneLocation type="mitochondrion" evidence="17"/>
<keyword evidence="6" id="KW-0679">Respiratory chain</keyword>
<keyword evidence="12 17" id="KW-0496">Mitochondrion</keyword>